<proteinExistence type="predicted"/>
<feature type="transmembrane region" description="Helical" evidence="1">
    <location>
        <begin position="79"/>
        <end position="107"/>
    </location>
</feature>
<dbReference type="Proteomes" id="UP000683139">
    <property type="component" value="Unassembled WGS sequence"/>
</dbReference>
<evidence type="ECO:0000256" key="1">
    <source>
        <dbReference type="SAM" id="Phobius"/>
    </source>
</evidence>
<dbReference type="RefSeq" id="WP_213520439.1">
    <property type="nucleotide sequence ID" value="NZ_BOSE01000016.1"/>
</dbReference>
<evidence type="ECO:0008006" key="4">
    <source>
        <dbReference type="Google" id="ProtNLM"/>
    </source>
</evidence>
<keyword evidence="1" id="KW-0472">Membrane</keyword>
<reference evidence="2" key="1">
    <citation type="submission" date="2021-03" db="EMBL/GenBank/DDBJ databases">
        <title>Antimicrobial resistance genes in bacteria isolated from Japanese honey, and their potential for conferring macrolide and lincosamide resistance in the American foulbrood pathogen Paenibacillus larvae.</title>
        <authorList>
            <person name="Okamoto M."/>
            <person name="Kumagai M."/>
            <person name="Kanamori H."/>
            <person name="Takamatsu D."/>
        </authorList>
    </citation>
    <scope>NUCLEOTIDE SEQUENCE</scope>
    <source>
        <strain evidence="2">J40TS1</strain>
    </source>
</reference>
<name>A0A919YW47_9BACL</name>
<feature type="transmembrane region" description="Helical" evidence="1">
    <location>
        <begin position="15"/>
        <end position="33"/>
    </location>
</feature>
<dbReference type="EMBL" id="BOSE01000016">
    <property type="protein sequence ID" value="GIP19574.1"/>
    <property type="molecule type" value="Genomic_DNA"/>
</dbReference>
<keyword evidence="1" id="KW-1133">Transmembrane helix</keyword>
<feature type="transmembrane region" description="Helical" evidence="1">
    <location>
        <begin position="127"/>
        <end position="146"/>
    </location>
</feature>
<accession>A0A919YW47</accession>
<evidence type="ECO:0000313" key="2">
    <source>
        <dbReference type="EMBL" id="GIP19574.1"/>
    </source>
</evidence>
<keyword evidence="1" id="KW-0812">Transmembrane</keyword>
<dbReference type="PANTHER" id="PTHR35337">
    <property type="entry name" value="SLR1478 PROTEIN"/>
    <property type="match status" value="1"/>
</dbReference>
<evidence type="ECO:0000313" key="3">
    <source>
        <dbReference type="Proteomes" id="UP000683139"/>
    </source>
</evidence>
<keyword evidence="3" id="KW-1185">Reference proteome</keyword>
<sequence length="210" mass="23387">MFKLRSVWQDLKQTSQFIAIAFVIFAVSIYIGITNDSFTVFLNTQIEAMRGMVEQLDQSSNPTLSTMVFIFLNNAIKSVMVIFLGAFFGIFPVFFLAVNGLIIGYIVKLTLDGQMLISLFDLIVKTLLPHGILEIPALILVAAYGLRLGKLLFSTMGALIMNHNKLDQIGLQYKETLKRCAVMAVYATLLLLVASIIESTFTMWLASTIK</sequence>
<protein>
    <recommendedName>
        <fullName evidence="4">Stage II sporulation protein M</fullName>
    </recommendedName>
</protein>
<dbReference type="AlphaFoldDB" id="A0A919YW47"/>
<feature type="transmembrane region" description="Helical" evidence="1">
    <location>
        <begin position="181"/>
        <end position="206"/>
    </location>
</feature>
<dbReference type="Pfam" id="PF01944">
    <property type="entry name" value="SpoIIM"/>
    <property type="match status" value="1"/>
</dbReference>
<dbReference type="InterPro" id="IPR002798">
    <property type="entry name" value="SpoIIM-like"/>
</dbReference>
<comment type="caution">
    <text evidence="2">The sequence shown here is derived from an EMBL/GenBank/DDBJ whole genome shotgun (WGS) entry which is preliminary data.</text>
</comment>
<gene>
    <name evidence="2" type="ORF">J40TS1_52160</name>
</gene>
<dbReference type="PANTHER" id="PTHR35337:SF1">
    <property type="entry name" value="SLR1478 PROTEIN"/>
    <property type="match status" value="1"/>
</dbReference>
<organism evidence="2 3">
    <name type="scientific">Paenibacillus montaniterrae</name>
    <dbReference type="NCBI Taxonomy" id="429341"/>
    <lineage>
        <taxon>Bacteria</taxon>
        <taxon>Bacillati</taxon>
        <taxon>Bacillota</taxon>
        <taxon>Bacilli</taxon>
        <taxon>Bacillales</taxon>
        <taxon>Paenibacillaceae</taxon>
        <taxon>Paenibacillus</taxon>
    </lineage>
</organism>